<keyword evidence="1" id="KW-0129">CBS domain</keyword>
<dbReference type="SMART" id="SM00116">
    <property type="entry name" value="CBS"/>
    <property type="match status" value="2"/>
</dbReference>
<gene>
    <name evidence="3" type="ORF">SAMN05216262_101495</name>
</gene>
<dbReference type="RefSeq" id="WP_085282373.1">
    <property type="nucleotide sequence ID" value="NZ_FOBI01000001.1"/>
</dbReference>
<evidence type="ECO:0000313" key="3">
    <source>
        <dbReference type="EMBL" id="SEK49484.1"/>
    </source>
</evidence>
<dbReference type="InterPro" id="IPR050486">
    <property type="entry name" value="Mannose-1P_guanyltransferase"/>
</dbReference>
<dbReference type="InterPro" id="IPR005835">
    <property type="entry name" value="NTP_transferase_dom"/>
</dbReference>
<dbReference type="STRING" id="641665.GCA_002104455_00210"/>
<dbReference type="Gene3D" id="3.90.550.10">
    <property type="entry name" value="Spore Coat Polysaccharide Biosynthesis Protein SpsA, Chain A"/>
    <property type="match status" value="1"/>
</dbReference>
<name>A0A1H7HGS7_9GAMM</name>
<proteinExistence type="predicted"/>
<dbReference type="InterPro" id="IPR046342">
    <property type="entry name" value="CBS_dom_sf"/>
</dbReference>
<dbReference type="CDD" id="cd04607">
    <property type="entry name" value="CBS_pair_NTP_transferase_assoc"/>
    <property type="match status" value="1"/>
</dbReference>
<evidence type="ECO:0000313" key="4">
    <source>
        <dbReference type="Proteomes" id="UP000199297"/>
    </source>
</evidence>
<keyword evidence="4" id="KW-1185">Reference proteome</keyword>
<evidence type="ECO:0000259" key="2">
    <source>
        <dbReference type="PROSITE" id="PS51371"/>
    </source>
</evidence>
<dbReference type="PROSITE" id="PS51371">
    <property type="entry name" value="CBS"/>
    <property type="match status" value="2"/>
</dbReference>
<dbReference type="CDD" id="cd06426">
    <property type="entry name" value="NTP_transferase_like_2"/>
    <property type="match status" value="1"/>
</dbReference>
<dbReference type="InterPro" id="IPR000644">
    <property type="entry name" value="CBS_dom"/>
</dbReference>
<dbReference type="PANTHER" id="PTHR22572">
    <property type="entry name" value="SUGAR-1-PHOSPHATE GUANYL TRANSFERASE"/>
    <property type="match status" value="1"/>
</dbReference>
<dbReference type="Pfam" id="PF00483">
    <property type="entry name" value="NTP_transferase"/>
    <property type="match status" value="1"/>
</dbReference>
<dbReference type="EMBL" id="FOBI01000001">
    <property type="protein sequence ID" value="SEK49484.1"/>
    <property type="molecule type" value="Genomic_DNA"/>
</dbReference>
<organism evidence="3 4">
    <name type="scientific">Colwellia chukchiensis</name>
    <dbReference type="NCBI Taxonomy" id="641665"/>
    <lineage>
        <taxon>Bacteria</taxon>
        <taxon>Pseudomonadati</taxon>
        <taxon>Pseudomonadota</taxon>
        <taxon>Gammaproteobacteria</taxon>
        <taxon>Alteromonadales</taxon>
        <taxon>Colwelliaceae</taxon>
        <taxon>Colwellia</taxon>
    </lineage>
</organism>
<dbReference type="Proteomes" id="UP000199297">
    <property type="component" value="Unassembled WGS sequence"/>
</dbReference>
<dbReference type="OrthoDB" id="9788272at2"/>
<dbReference type="SUPFAM" id="SSF53448">
    <property type="entry name" value="Nucleotide-diphospho-sugar transferases"/>
    <property type="match status" value="1"/>
</dbReference>
<feature type="domain" description="CBS" evidence="2">
    <location>
        <begin position="1"/>
        <end position="61"/>
    </location>
</feature>
<evidence type="ECO:0000256" key="1">
    <source>
        <dbReference type="PROSITE-ProRule" id="PRU00703"/>
    </source>
</evidence>
<sequence length="353" mass="39684">MSHNWQEILVSPTTCMEETISVIDKGALKLALVVDNKRQLLGVVTDGDIRRALIKHLSMDVEIAQVMHKTPLIAPPDTSRSKLLAMMNSKGLTAIPIVKDGIVVGLETLQKVMDAKRYDNPVFLMAGGFGTRLKPLTDNCPKPLLKLGDKPILETILENFIASGFHQFYISTHYMPEAIREHFGNGEKWQVDIHYVHEDSPLGTGGSLGLLPKTLPDLPVIMMNGDVLTKIDFELLLQYHNQHQPICTMCVREDEYQVPYGVVEADDSRIVSLVEKPVHKYFINAGVYVVSQALIHKVRTNQRVDMTELVEAAIANQEYIAMFPVHEYWLDIGKMVDFYQAQKDVMQGGRFDG</sequence>
<dbReference type="InterPro" id="IPR029044">
    <property type="entry name" value="Nucleotide-diphossugar_trans"/>
</dbReference>
<feature type="domain" description="CBS" evidence="2">
    <location>
        <begin position="67"/>
        <end position="122"/>
    </location>
</feature>
<accession>A0A1H7HGS7</accession>
<dbReference type="AlphaFoldDB" id="A0A1H7HGS7"/>
<dbReference type="SUPFAM" id="SSF54631">
    <property type="entry name" value="CBS-domain pair"/>
    <property type="match status" value="1"/>
</dbReference>
<reference evidence="4" key="1">
    <citation type="submission" date="2016-10" db="EMBL/GenBank/DDBJ databases">
        <authorList>
            <person name="Varghese N."/>
            <person name="Submissions S."/>
        </authorList>
    </citation>
    <scope>NUCLEOTIDE SEQUENCE [LARGE SCALE GENOMIC DNA]</scope>
    <source>
        <strain evidence="4">CGMCC 1.9127</strain>
    </source>
</reference>
<protein>
    <submittedName>
        <fullName evidence="3">CBS domain-containing protein</fullName>
    </submittedName>
</protein>
<dbReference type="Pfam" id="PF00571">
    <property type="entry name" value="CBS"/>
    <property type="match status" value="2"/>
</dbReference>
<dbReference type="Gene3D" id="3.10.580.10">
    <property type="entry name" value="CBS-domain"/>
    <property type="match status" value="1"/>
</dbReference>